<reference evidence="8 9" key="1">
    <citation type="submission" date="2016-11" db="EMBL/GenBank/DDBJ databases">
        <authorList>
            <person name="Jaros S."/>
            <person name="Januszkiewicz K."/>
            <person name="Wedrychowicz H."/>
        </authorList>
    </citation>
    <scope>NUCLEOTIDE SEQUENCE [LARGE SCALE GENOMIC DNA]</scope>
    <source>
        <strain evidence="8 9">DSM 19022</strain>
    </source>
</reference>
<dbReference type="Pfam" id="PF25954">
    <property type="entry name" value="Beta-barrel_RND_2"/>
    <property type="match status" value="1"/>
</dbReference>
<accession>A0A1M6HC88</accession>
<dbReference type="PANTHER" id="PTHR30469">
    <property type="entry name" value="MULTIDRUG RESISTANCE PROTEIN MDTA"/>
    <property type="match status" value="1"/>
</dbReference>
<dbReference type="STRING" id="1122184.SAMN02745176_02735"/>
<dbReference type="InterPro" id="IPR058625">
    <property type="entry name" value="MdtA-like_BSH"/>
</dbReference>
<dbReference type="GO" id="GO:1990281">
    <property type="term" value="C:efflux pump complex"/>
    <property type="evidence" value="ECO:0007669"/>
    <property type="project" value="TreeGrafter"/>
</dbReference>
<evidence type="ECO:0000256" key="3">
    <source>
        <dbReference type="SAM" id="Coils"/>
    </source>
</evidence>
<comment type="similarity">
    <text evidence="1">Belongs to the membrane fusion protein (MFP) (TC 8.A.1) family.</text>
</comment>
<evidence type="ECO:0000256" key="1">
    <source>
        <dbReference type="ARBA" id="ARBA00009477"/>
    </source>
</evidence>
<keyword evidence="2" id="KW-0813">Transport</keyword>
<feature type="domain" description="Multidrug resistance protein MdtA-like barrel-sandwich hybrid" evidence="5">
    <location>
        <begin position="67"/>
        <end position="258"/>
    </location>
</feature>
<feature type="coiled-coil region" evidence="3">
    <location>
        <begin position="131"/>
        <end position="222"/>
    </location>
</feature>
<dbReference type="Pfam" id="PF25989">
    <property type="entry name" value="YknX_C"/>
    <property type="match status" value="1"/>
</dbReference>
<dbReference type="RefSeq" id="WP_073026731.1">
    <property type="nucleotide sequence ID" value="NZ_FQZS01000020.1"/>
</dbReference>
<feature type="domain" description="CusB-like beta-barrel" evidence="6">
    <location>
        <begin position="264"/>
        <end position="335"/>
    </location>
</feature>
<dbReference type="InterPro" id="IPR006143">
    <property type="entry name" value="RND_pump_MFP"/>
</dbReference>
<feature type="domain" description="YknX-like C-terminal permuted SH3-like" evidence="7">
    <location>
        <begin position="345"/>
        <end position="409"/>
    </location>
</feature>
<evidence type="ECO:0000256" key="4">
    <source>
        <dbReference type="SAM" id="SignalP"/>
    </source>
</evidence>
<dbReference type="InterPro" id="IPR058792">
    <property type="entry name" value="Beta-barrel_RND_2"/>
</dbReference>
<feature type="signal peptide" evidence="4">
    <location>
        <begin position="1"/>
        <end position="24"/>
    </location>
</feature>
<feature type="chain" id="PRO_5012093319" evidence="4">
    <location>
        <begin position="25"/>
        <end position="414"/>
    </location>
</feature>
<organism evidence="8 9">
    <name type="scientific">Lutispora thermophila DSM 19022</name>
    <dbReference type="NCBI Taxonomy" id="1122184"/>
    <lineage>
        <taxon>Bacteria</taxon>
        <taxon>Bacillati</taxon>
        <taxon>Bacillota</taxon>
        <taxon>Clostridia</taxon>
        <taxon>Lutisporales</taxon>
        <taxon>Lutisporaceae</taxon>
        <taxon>Lutispora</taxon>
    </lineage>
</organism>
<name>A0A1M6HC88_9FIRM</name>
<sequence>MKRNLSLAVLIVLSISLSIGCSSQKEVETADVIMDQPITVEVEQVTIGNIENYISYSSKVKPVQEIMVLPKVPGKVEKINFDLGDRVKKGQVLFELDKTDALLQLNQAAAAVEMAELNLKIMSGTAHEQQMLQLKSAVASAEINYNDAKTNVDTIKTLYEAGAETKFNYDRALSQLELARQQYETAKANLELIEQKSHAESVETAQAQLNQAKVSYDIAKNAVDNMSVKSPISGVVSAMNIKVGEYVSTASPSFIIIDDSSYIVEVDVNEDVIGKIHVGDKVNVSIGAISEGTLSGTITATAPSADISKQTFLVKITLDNPPDAIKGGMFAQIQFIVDRAENCTSVPLTSVIEEEGKKYVFVVDGDKARKKEVVTGIFNDKEIQIIDGLTEGEKVVVKGHDFLKDESTVVISAN</sequence>
<keyword evidence="9" id="KW-1185">Reference proteome</keyword>
<evidence type="ECO:0000259" key="6">
    <source>
        <dbReference type="Pfam" id="PF25954"/>
    </source>
</evidence>
<keyword evidence="3" id="KW-0175">Coiled coil</keyword>
<dbReference type="NCBIfam" id="TIGR01730">
    <property type="entry name" value="RND_mfp"/>
    <property type="match status" value="1"/>
</dbReference>
<dbReference type="EMBL" id="FQZS01000020">
    <property type="protein sequence ID" value="SHJ19802.1"/>
    <property type="molecule type" value="Genomic_DNA"/>
</dbReference>
<protein>
    <submittedName>
        <fullName evidence="8">RND family efflux transporter, MFP subunit</fullName>
    </submittedName>
</protein>
<evidence type="ECO:0000313" key="8">
    <source>
        <dbReference type="EMBL" id="SHJ19802.1"/>
    </source>
</evidence>
<dbReference type="Gene3D" id="1.10.287.470">
    <property type="entry name" value="Helix hairpin bin"/>
    <property type="match status" value="1"/>
</dbReference>
<keyword evidence="4" id="KW-0732">Signal</keyword>
<evidence type="ECO:0000313" key="9">
    <source>
        <dbReference type="Proteomes" id="UP000184442"/>
    </source>
</evidence>
<dbReference type="FunFam" id="2.40.420.20:FF:000006">
    <property type="entry name" value="RND family efflux transporter MFP subunit"/>
    <property type="match status" value="1"/>
</dbReference>
<dbReference type="Gene3D" id="2.40.420.20">
    <property type="match status" value="1"/>
</dbReference>
<evidence type="ECO:0000259" key="7">
    <source>
        <dbReference type="Pfam" id="PF25989"/>
    </source>
</evidence>
<dbReference type="PROSITE" id="PS51257">
    <property type="entry name" value="PROKAR_LIPOPROTEIN"/>
    <property type="match status" value="1"/>
</dbReference>
<evidence type="ECO:0000259" key="5">
    <source>
        <dbReference type="Pfam" id="PF25917"/>
    </source>
</evidence>
<dbReference type="Pfam" id="PF25917">
    <property type="entry name" value="BSH_RND"/>
    <property type="match status" value="1"/>
</dbReference>
<evidence type="ECO:0000256" key="2">
    <source>
        <dbReference type="ARBA" id="ARBA00022448"/>
    </source>
</evidence>
<dbReference type="InterPro" id="IPR058637">
    <property type="entry name" value="YknX-like_C"/>
</dbReference>
<gene>
    <name evidence="8" type="ORF">SAMN02745176_02735</name>
</gene>
<dbReference type="Gene3D" id="2.40.30.170">
    <property type="match status" value="1"/>
</dbReference>
<dbReference type="AlphaFoldDB" id="A0A1M6HC88"/>
<dbReference type="PANTHER" id="PTHR30469:SF15">
    <property type="entry name" value="HLYD FAMILY OF SECRETION PROTEINS"/>
    <property type="match status" value="1"/>
</dbReference>
<dbReference type="GO" id="GO:0015562">
    <property type="term" value="F:efflux transmembrane transporter activity"/>
    <property type="evidence" value="ECO:0007669"/>
    <property type="project" value="TreeGrafter"/>
</dbReference>
<dbReference type="Gene3D" id="2.40.50.100">
    <property type="match status" value="2"/>
</dbReference>
<dbReference type="SUPFAM" id="SSF111369">
    <property type="entry name" value="HlyD-like secretion proteins"/>
    <property type="match status" value="2"/>
</dbReference>
<proteinExistence type="inferred from homology"/>
<dbReference type="Proteomes" id="UP000184442">
    <property type="component" value="Unassembled WGS sequence"/>
</dbReference>